<dbReference type="InterPro" id="IPR001328">
    <property type="entry name" value="Pept_tRNA_hydro"/>
</dbReference>
<evidence type="ECO:0000256" key="2">
    <source>
        <dbReference type="ARBA" id="ARBA00022555"/>
    </source>
</evidence>
<name>A0A9N9CHX4_9GLOM</name>
<feature type="compositionally biased region" description="Acidic residues" evidence="6">
    <location>
        <begin position="126"/>
        <end position="135"/>
    </location>
</feature>
<keyword evidence="4" id="KW-0694">RNA-binding</keyword>
<dbReference type="InterPro" id="IPR018171">
    <property type="entry name" value="Pept_tRNA_hydro_CS"/>
</dbReference>
<proteinExistence type="inferred from homology"/>
<dbReference type="Proteomes" id="UP000789759">
    <property type="component" value="Unassembled WGS sequence"/>
</dbReference>
<dbReference type="PANTHER" id="PTHR17224">
    <property type="entry name" value="PEPTIDYL-TRNA HYDROLASE"/>
    <property type="match status" value="1"/>
</dbReference>
<evidence type="ECO:0000256" key="6">
    <source>
        <dbReference type="SAM" id="MobiDB-lite"/>
    </source>
</evidence>
<dbReference type="InterPro" id="IPR036416">
    <property type="entry name" value="Pept_tRNA_hydro_sf"/>
</dbReference>
<protein>
    <recommendedName>
        <fullName evidence="1">peptidyl-tRNA hydrolase</fullName>
        <ecNumber evidence="1">3.1.1.29</ecNumber>
    </recommendedName>
</protein>
<feature type="region of interest" description="Disordered" evidence="6">
    <location>
        <begin position="125"/>
        <end position="156"/>
    </location>
</feature>
<feature type="compositionally biased region" description="Basic residues" evidence="6">
    <location>
        <begin position="63"/>
        <end position="74"/>
    </location>
</feature>
<organism evidence="7 8">
    <name type="scientific">Cetraspora pellucida</name>
    <dbReference type="NCBI Taxonomy" id="1433469"/>
    <lineage>
        <taxon>Eukaryota</taxon>
        <taxon>Fungi</taxon>
        <taxon>Fungi incertae sedis</taxon>
        <taxon>Mucoromycota</taxon>
        <taxon>Glomeromycotina</taxon>
        <taxon>Glomeromycetes</taxon>
        <taxon>Diversisporales</taxon>
        <taxon>Gigasporaceae</taxon>
        <taxon>Cetraspora</taxon>
    </lineage>
</organism>
<evidence type="ECO:0000256" key="1">
    <source>
        <dbReference type="ARBA" id="ARBA00013260"/>
    </source>
</evidence>
<dbReference type="EMBL" id="CAJVQA010004520">
    <property type="protein sequence ID" value="CAG8600665.1"/>
    <property type="molecule type" value="Genomic_DNA"/>
</dbReference>
<evidence type="ECO:0000256" key="4">
    <source>
        <dbReference type="ARBA" id="ARBA00022884"/>
    </source>
</evidence>
<evidence type="ECO:0000313" key="8">
    <source>
        <dbReference type="Proteomes" id="UP000789759"/>
    </source>
</evidence>
<dbReference type="AlphaFoldDB" id="A0A9N9CHX4"/>
<dbReference type="PANTHER" id="PTHR17224:SF1">
    <property type="entry name" value="PEPTIDYL-TRNA HYDROLASE"/>
    <property type="match status" value="1"/>
</dbReference>
<dbReference type="Pfam" id="PF01195">
    <property type="entry name" value="Pept_tRNA_hydro"/>
    <property type="match status" value="1"/>
</dbReference>
<dbReference type="OrthoDB" id="1711136at2759"/>
<feature type="region of interest" description="Disordered" evidence="6">
    <location>
        <begin position="63"/>
        <end position="106"/>
    </location>
</feature>
<dbReference type="SUPFAM" id="SSF53178">
    <property type="entry name" value="Peptidyl-tRNA hydrolase-like"/>
    <property type="match status" value="2"/>
</dbReference>
<dbReference type="GO" id="GO:0000049">
    <property type="term" value="F:tRNA binding"/>
    <property type="evidence" value="ECO:0007669"/>
    <property type="project" value="UniProtKB-KW"/>
</dbReference>
<comment type="caution">
    <text evidence="7">The sequence shown here is derived from an EMBL/GenBank/DDBJ whole genome shotgun (WGS) entry which is preliminary data.</text>
</comment>
<accession>A0A9N9CHX4</accession>
<dbReference type="GO" id="GO:0004045">
    <property type="term" value="F:peptidyl-tRNA hydrolase activity"/>
    <property type="evidence" value="ECO:0007669"/>
    <property type="project" value="UniProtKB-EC"/>
</dbReference>
<evidence type="ECO:0000256" key="5">
    <source>
        <dbReference type="ARBA" id="ARBA00038063"/>
    </source>
</evidence>
<keyword evidence="3" id="KW-0378">Hydrolase</keyword>
<feature type="compositionally biased region" description="Basic and acidic residues" evidence="6">
    <location>
        <begin position="90"/>
        <end position="106"/>
    </location>
</feature>
<reference evidence="7" key="1">
    <citation type="submission" date="2021-06" db="EMBL/GenBank/DDBJ databases">
        <authorList>
            <person name="Kallberg Y."/>
            <person name="Tangrot J."/>
            <person name="Rosling A."/>
        </authorList>
    </citation>
    <scope>NUCLEOTIDE SEQUENCE</scope>
    <source>
        <strain evidence="7">FL966</strain>
    </source>
</reference>
<gene>
    <name evidence="7" type="ORF">CPELLU_LOCUS6976</name>
</gene>
<comment type="similarity">
    <text evidence="5">Belongs to the PTH family.</text>
</comment>
<feature type="compositionally biased region" description="Low complexity" evidence="6">
    <location>
        <begin position="136"/>
        <end position="156"/>
    </location>
</feature>
<evidence type="ECO:0000256" key="3">
    <source>
        <dbReference type="ARBA" id="ARBA00022801"/>
    </source>
</evidence>
<sequence>MEAKKLLLVGLGNYTHPQTRHSIGMLVLNYIASHLNLTWKKNKNWPATVTTTTTIYVYPSRRHKIKQKKEKKQAKKDINSNEENDDIDDKNDLENGNQKKFDDNFRSEKDNVNVELKSDISRLTIDDDSDNDDELSSNLSFQLSSMPSTTPSSVSSSRALTLMKPLLLMNVSGKSVSKAVKELGLSPNDIIVVHDDMQRDIGKISIKNGGSANGHNGIKSVIDALKTNQFRRMRIGIGRPPKDIDDRSHEVISSYVLARITTKEMEYYTNEVFPKSCSKLETIFENASDDEISTTFQNQSEINLISEVNSIQSSDHNCSTTSSVNRHQNSFETIHQTRKTESKRNAIDINLSLPITQKDVNQRYATNDINPTLISTYTNTSNNLVTNPLYNFSSSTLSNNSELYNENDFKKIPSCPSIISFKVHIHWIYPSTPLIIKLFRDISFRKFRKIVAKSCGIKIPKDCIIIWHRNLNCEGISVGEENNDKVVLKHLLKSGKVSGIKNDAMWKCVKSFWCNNVELSFVKKELLE</sequence>
<dbReference type="EC" id="3.1.1.29" evidence="1"/>
<evidence type="ECO:0000313" key="7">
    <source>
        <dbReference type="EMBL" id="CAG8600665.1"/>
    </source>
</evidence>
<feature type="compositionally biased region" description="Acidic residues" evidence="6">
    <location>
        <begin position="80"/>
        <end position="89"/>
    </location>
</feature>
<dbReference type="PROSITE" id="PS01196">
    <property type="entry name" value="PEPT_TRNA_HYDROL_2"/>
    <property type="match status" value="1"/>
</dbReference>
<dbReference type="Gene3D" id="3.40.50.1470">
    <property type="entry name" value="Peptidyl-tRNA hydrolase"/>
    <property type="match status" value="2"/>
</dbReference>
<keyword evidence="2" id="KW-0820">tRNA-binding</keyword>
<keyword evidence="8" id="KW-1185">Reference proteome</keyword>
<dbReference type="NCBIfam" id="TIGR00447">
    <property type="entry name" value="pth"/>
    <property type="match status" value="1"/>
</dbReference>